<reference evidence="3" key="2">
    <citation type="submission" date="2023-05" db="EMBL/GenBank/DDBJ databases">
        <authorList>
            <consortium name="Lawrence Berkeley National Laboratory"/>
            <person name="Steindorff A."/>
            <person name="Hensen N."/>
            <person name="Bonometti L."/>
            <person name="Westerberg I."/>
            <person name="Brannstrom I.O."/>
            <person name="Guillou S."/>
            <person name="Cros-Aarteil S."/>
            <person name="Calhoun S."/>
            <person name="Haridas S."/>
            <person name="Kuo A."/>
            <person name="Mondo S."/>
            <person name="Pangilinan J."/>
            <person name="Riley R."/>
            <person name="Labutti K."/>
            <person name="Andreopoulos B."/>
            <person name="Lipzen A."/>
            <person name="Chen C."/>
            <person name="Yanf M."/>
            <person name="Daum C."/>
            <person name="Ng V."/>
            <person name="Clum A."/>
            <person name="Ohm R."/>
            <person name="Martin F."/>
            <person name="Silar P."/>
            <person name="Natvig D."/>
            <person name="Lalanne C."/>
            <person name="Gautier V."/>
            <person name="Ament-Velasquez S.L."/>
            <person name="Kruys A."/>
            <person name="Hutchinson M.I."/>
            <person name="Powell A.J."/>
            <person name="Barry K."/>
            <person name="Miller A.N."/>
            <person name="Grigoriev I.V."/>
            <person name="Debuchy R."/>
            <person name="Gladieux P."/>
            <person name="Thoren M.H."/>
            <person name="Johannesson H."/>
        </authorList>
    </citation>
    <scope>NUCLEOTIDE SEQUENCE</scope>
    <source>
        <strain evidence="3">CBS 731.68</strain>
    </source>
</reference>
<feature type="compositionally biased region" description="Acidic residues" evidence="2">
    <location>
        <begin position="140"/>
        <end position="161"/>
    </location>
</feature>
<dbReference type="GeneID" id="87832276"/>
<dbReference type="RefSeq" id="XP_062649446.1">
    <property type="nucleotide sequence ID" value="XM_062795508.1"/>
</dbReference>
<feature type="compositionally biased region" description="Basic residues" evidence="2">
    <location>
        <begin position="106"/>
        <end position="116"/>
    </location>
</feature>
<feature type="compositionally biased region" description="Low complexity" evidence="2">
    <location>
        <begin position="209"/>
        <end position="220"/>
    </location>
</feature>
<evidence type="ECO:0000313" key="4">
    <source>
        <dbReference type="Proteomes" id="UP001302602"/>
    </source>
</evidence>
<organism evidence="3 4">
    <name type="scientific">Parathielavia appendiculata</name>
    <dbReference type="NCBI Taxonomy" id="2587402"/>
    <lineage>
        <taxon>Eukaryota</taxon>
        <taxon>Fungi</taxon>
        <taxon>Dikarya</taxon>
        <taxon>Ascomycota</taxon>
        <taxon>Pezizomycotina</taxon>
        <taxon>Sordariomycetes</taxon>
        <taxon>Sordariomycetidae</taxon>
        <taxon>Sordariales</taxon>
        <taxon>Chaetomiaceae</taxon>
        <taxon>Parathielavia</taxon>
    </lineage>
</organism>
<feature type="coiled-coil region" evidence="1">
    <location>
        <begin position="302"/>
        <end position="329"/>
    </location>
</feature>
<evidence type="ECO:0000313" key="3">
    <source>
        <dbReference type="EMBL" id="KAK4125675.1"/>
    </source>
</evidence>
<evidence type="ECO:0000256" key="1">
    <source>
        <dbReference type="SAM" id="Coils"/>
    </source>
</evidence>
<reference evidence="3" key="1">
    <citation type="journal article" date="2023" name="Mol. Phylogenet. Evol.">
        <title>Genome-scale phylogeny and comparative genomics of the fungal order Sordariales.</title>
        <authorList>
            <person name="Hensen N."/>
            <person name="Bonometti L."/>
            <person name="Westerberg I."/>
            <person name="Brannstrom I.O."/>
            <person name="Guillou S."/>
            <person name="Cros-Aarteil S."/>
            <person name="Calhoun S."/>
            <person name="Haridas S."/>
            <person name="Kuo A."/>
            <person name="Mondo S."/>
            <person name="Pangilinan J."/>
            <person name="Riley R."/>
            <person name="LaButti K."/>
            <person name="Andreopoulos B."/>
            <person name="Lipzen A."/>
            <person name="Chen C."/>
            <person name="Yan M."/>
            <person name="Daum C."/>
            <person name="Ng V."/>
            <person name="Clum A."/>
            <person name="Steindorff A."/>
            <person name="Ohm R.A."/>
            <person name="Martin F."/>
            <person name="Silar P."/>
            <person name="Natvig D.O."/>
            <person name="Lalanne C."/>
            <person name="Gautier V."/>
            <person name="Ament-Velasquez S.L."/>
            <person name="Kruys A."/>
            <person name="Hutchinson M.I."/>
            <person name="Powell A.J."/>
            <person name="Barry K."/>
            <person name="Miller A.N."/>
            <person name="Grigoriev I.V."/>
            <person name="Debuchy R."/>
            <person name="Gladieux P."/>
            <person name="Hiltunen Thoren M."/>
            <person name="Johannesson H."/>
        </authorList>
    </citation>
    <scope>NUCLEOTIDE SEQUENCE</scope>
    <source>
        <strain evidence="3">CBS 731.68</strain>
    </source>
</reference>
<dbReference type="Proteomes" id="UP001302602">
    <property type="component" value="Unassembled WGS sequence"/>
</dbReference>
<feature type="compositionally biased region" description="Basic and acidic residues" evidence="2">
    <location>
        <begin position="95"/>
        <end position="105"/>
    </location>
</feature>
<feature type="compositionally biased region" description="Polar residues" evidence="2">
    <location>
        <begin position="177"/>
        <end position="208"/>
    </location>
</feature>
<name>A0AAN6Z4T3_9PEZI</name>
<evidence type="ECO:0000256" key="2">
    <source>
        <dbReference type="SAM" id="MobiDB-lite"/>
    </source>
</evidence>
<dbReference type="EMBL" id="MU853225">
    <property type="protein sequence ID" value="KAK4125675.1"/>
    <property type="molecule type" value="Genomic_DNA"/>
</dbReference>
<protein>
    <submittedName>
        <fullName evidence="3">Uncharacterized protein</fullName>
    </submittedName>
</protein>
<feature type="region of interest" description="Disordered" evidence="2">
    <location>
        <begin position="66"/>
        <end position="220"/>
    </location>
</feature>
<gene>
    <name evidence="3" type="ORF">N657DRAFT_669913</name>
</gene>
<proteinExistence type="predicted"/>
<accession>A0AAN6Z4T3</accession>
<keyword evidence="4" id="KW-1185">Reference proteome</keyword>
<sequence length="379" mass="42050">MAELRIDYNHSKYMSLLSIQVLGLQHRTFFYFLTAPASRAPTPEHKREKGRKINETHYDLLPLSTHDLPYPTGAGPSRQEQSPPRVPSIADFEDFEHRRTLDLRRLPSRTKKRPKHDGHDRAAELAESYRVILPDPETMFADDDDDADDADDEVTGDDDDIVPQGGECTHCGGESLPSPQQTTPARRTSSPGSLPNMKSPSNSTSPIWATSVTSSTTTTAAAELNRQPDPQSHPYPSQDSSAGIHICTQLLADELTAALSLQWRAVGDISIDIDTYSEKEDAVTHMMQPQRSTQKVQVLLMIEAYEGVLRRCKQELQDLSEAMGRAEAGGSNDAAARKRAVRRRQVGEAVPVLEHWLETLRALYVGVFMDDAPDGGLRL</sequence>
<keyword evidence="1" id="KW-0175">Coiled coil</keyword>
<dbReference type="AlphaFoldDB" id="A0AAN6Z4T3"/>
<comment type="caution">
    <text evidence="3">The sequence shown here is derived from an EMBL/GenBank/DDBJ whole genome shotgun (WGS) entry which is preliminary data.</text>
</comment>